<feature type="transmembrane region" description="Helical" evidence="6">
    <location>
        <begin position="263"/>
        <end position="285"/>
    </location>
</feature>
<feature type="transmembrane region" description="Helical" evidence="6">
    <location>
        <begin position="205"/>
        <end position="227"/>
    </location>
</feature>
<protein>
    <submittedName>
        <fullName evidence="8">MFS transporter</fullName>
    </submittedName>
</protein>
<feature type="transmembrane region" description="Helical" evidence="6">
    <location>
        <begin position="114"/>
        <end position="134"/>
    </location>
</feature>
<proteinExistence type="predicted"/>
<feature type="transmembrane region" description="Helical" evidence="6">
    <location>
        <begin position="174"/>
        <end position="193"/>
    </location>
</feature>
<dbReference type="SUPFAM" id="SSF103473">
    <property type="entry name" value="MFS general substrate transporter"/>
    <property type="match status" value="1"/>
</dbReference>
<evidence type="ECO:0000256" key="5">
    <source>
        <dbReference type="SAM" id="MobiDB-lite"/>
    </source>
</evidence>
<feature type="domain" description="Major facilitator superfamily (MFS) profile" evidence="7">
    <location>
        <begin position="48"/>
        <end position="441"/>
    </location>
</feature>
<dbReference type="Gene3D" id="1.20.1250.20">
    <property type="entry name" value="MFS general substrate transporter like domains"/>
    <property type="match status" value="1"/>
</dbReference>
<organism evidence="8 9">
    <name type="scientific">Streptomyces monticola</name>
    <dbReference type="NCBI Taxonomy" id="2666263"/>
    <lineage>
        <taxon>Bacteria</taxon>
        <taxon>Bacillati</taxon>
        <taxon>Actinomycetota</taxon>
        <taxon>Actinomycetes</taxon>
        <taxon>Kitasatosporales</taxon>
        <taxon>Streptomycetaceae</taxon>
        <taxon>Streptomyces</taxon>
    </lineage>
</organism>
<dbReference type="Pfam" id="PF07690">
    <property type="entry name" value="MFS_1"/>
    <property type="match status" value="1"/>
</dbReference>
<feature type="transmembrane region" description="Helical" evidence="6">
    <location>
        <begin position="351"/>
        <end position="371"/>
    </location>
</feature>
<feature type="transmembrane region" description="Helical" evidence="6">
    <location>
        <begin position="324"/>
        <end position="345"/>
    </location>
</feature>
<feature type="transmembrane region" description="Helical" evidence="6">
    <location>
        <begin position="392"/>
        <end position="412"/>
    </location>
</feature>
<evidence type="ECO:0000256" key="4">
    <source>
        <dbReference type="ARBA" id="ARBA00023136"/>
    </source>
</evidence>
<dbReference type="RefSeq" id="WP_381838160.1">
    <property type="nucleotide sequence ID" value="NZ_JBHTCF010000020.1"/>
</dbReference>
<dbReference type="Proteomes" id="UP001596523">
    <property type="component" value="Unassembled WGS sequence"/>
</dbReference>
<evidence type="ECO:0000256" key="6">
    <source>
        <dbReference type="SAM" id="Phobius"/>
    </source>
</evidence>
<evidence type="ECO:0000256" key="3">
    <source>
        <dbReference type="ARBA" id="ARBA00022989"/>
    </source>
</evidence>
<keyword evidence="3 6" id="KW-1133">Transmembrane helix</keyword>
<name>A0ABW2JUK4_9ACTN</name>
<comment type="caution">
    <text evidence="8">The sequence shown here is derived from an EMBL/GenBank/DDBJ whole genome shotgun (WGS) entry which is preliminary data.</text>
</comment>
<dbReference type="PANTHER" id="PTHR23534:SF1">
    <property type="entry name" value="MAJOR FACILITATOR SUPERFAMILY PROTEIN"/>
    <property type="match status" value="1"/>
</dbReference>
<evidence type="ECO:0000256" key="1">
    <source>
        <dbReference type="ARBA" id="ARBA00004651"/>
    </source>
</evidence>
<feature type="compositionally biased region" description="Low complexity" evidence="5">
    <location>
        <begin position="1"/>
        <end position="22"/>
    </location>
</feature>
<dbReference type="InterPro" id="IPR036259">
    <property type="entry name" value="MFS_trans_sf"/>
</dbReference>
<accession>A0ABW2JUK4</accession>
<dbReference type="InterPro" id="IPR020846">
    <property type="entry name" value="MFS_dom"/>
</dbReference>
<feature type="transmembrane region" description="Helical" evidence="6">
    <location>
        <begin position="140"/>
        <end position="162"/>
    </location>
</feature>
<keyword evidence="2 6" id="KW-0812">Transmembrane</keyword>
<reference evidence="9" key="1">
    <citation type="journal article" date="2019" name="Int. J. Syst. Evol. Microbiol.">
        <title>The Global Catalogue of Microorganisms (GCM) 10K type strain sequencing project: providing services to taxonomists for standard genome sequencing and annotation.</title>
        <authorList>
            <consortium name="The Broad Institute Genomics Platform"/>
            <consortium name="The Broad Institute Genome Sequencing Center for Infectious Disease"/>
            <person name="Wu L."/>
            <person name="Ma J."/>
        </authorList>
    </citation>
    <scope>NUCLEOTIDE SEQUENCE [LARGE SCALE GENOMIC DNA]</scope>
    <source>
        <strain evidence="9">SYNS20</strain>
    </source>
</reference>
<dbReference type="PROSITE" id="PS50850">
    <property type="entry name" value="MFS"/>
    <property type="match status" value="1"/>
</dbReference>
<feature type="transmembrane region" description="Helical" evidence="6">
    <location>
        <begin position="418"/>
        <end position="437"/>
    </location>
</feature>
<feature type="transmembrane region" description="Helical" evidence="6">
    <location>
        <begin position="291"/>
        <end position="312"/>
    </location>
</feature>
<gene>
    <name evidence="8" type="ORF">ACFQVC_34645</name>
</gene>
<dbReference type="EMBL" id="JBHTCF010000020">
    <property type="protein sequence ID" value="MFC7309336.1"/>
    <property type="molecule type" value="Genomic_DNA"/>
</dbReference>
<keyword evidence="9" id="KW-1185">Reference proteome</keyword>
<comment type="subcellular location">
    <subcellularLocation>
        <location evidence="1">Cell membrane</location>
        <topology evidence="1">Multi-pass membrane protein</topology>
    </subcellularLocation>
</comment>
<dbReference type="PANTHER" id="PTHR23534">
    <property type="entry name" value="MFS PERMEASE"/>
    <property type="match status" value="1"/>
</dbReference>
<evidence type="ECO:0000259" key="7">
    <source>
        <dbReference type="PROSITE" id="PS50850"/>
    </source>
</evidence>
<feature type="region of interest" description="Disordered" evidence="5">
    <location>
        <begin position="234"/>
        <end position="259"/>
    </location>
</feature>
<evidence type="ECO:0000313" key="8">
    <source>
        <dbReference type="EMBL" id="MFC7309336.1"/>
    </source>
</evidence>
<evidence type="ECO:0000313" key="9">
    <source>
        <dbReference type="Proteomes" id="UP001596523"/>
    </source>
</evidence>
<evidence type="ECO:0000256" key="2">
    <source>
        <dbReference type="ARBA" id="ARBA00022692"/>
    </source>
</evidence>
<feature type="transmembrane region" description="Helical" evidence="6">
    <location>
        <begin position="77"/>
        <end position="102"/>
    </location>
</feature>
<keyword evidence="4 6" id="KW-0472">Membrane</keyword>
<feature type="compositionally biased region" description="Pro residues" evidence="5">
    <location>
        <begin position="23"/>
        <end position="42"/>
    </location>
</feature>
<sequence>MDTHGAAAAAAPTAVDAQATRPAPRPPSTSPPPPSSASPPSSPVDGPALRPLLCTQVVGALGLSAGGTASPFLAADILGSAALTTLPFGLLVLGTAGSAPLISAVMRRHGRAVGLALAYAVATAGTFLVIAAAATGGAALLFAGSLLSGTGNTAVMLGRYVAADAAPPGRAGRAVSTVMTAVTFGAVIGPMLMGPTEAVAHALGLPGATGLFLLAAVTFPTAAVVTLRQQLKLRSSSPPVRGRPDTAATATRSRTQARTRPRVPLLALAILGCANLTMVTAMAAAPVHLHAHHWSLDAIGLLVGAHVALMFGPSVLSGRLTDRIGAGLTALTGATVLLLALPLVALTSTGAHWATIAGLLLLGLGWNILLISGSALVIQRTPAAHRHRTEGLGETSMALGAVLGTVALAGPLIAVGGVPLLCLALGAITALAAVFLLRDLRR</sequence>
<feature type="region of interest" description="Disordered" evidence="5">
    <location>
        <begin position="1"/>
        <end position="46"/>
    </location>
</feature>
<dbReference type="InterPro" id="IPR011701">
    <property type="entry name" value="MFS"/>
</dbReference>